<dbReference type="EMBL" id="MFIA01000011">
    <property type="protein sequence ID" value="OGF82902.1"/>
    <property type="molecule type" value="Genomic_DNA"/>
</dbReference>
<gene>
    <name evidence="3" type="ORF">A2924_00545</name>
</gene>
<dbReference type="InterPro" id="IPR002793">
    <property type="entry name" value="Endonuclease_NucS"/>
</dbReference>
<dbReference type="InterPro" id="IPR048301">
    <property type="entry name" value="NucS_C"/>
</dbReference>
<accession>A0A1F5X4R6</accession>
<keyword evidence="1" id="KW-0238">DNA-binding</keyword>
<dbReference type="InterPro" id="IPR011856">
    <property type="entry name" value="tRNA_endonuc-like_dom_sf"/>
</dbReference>
<dbReference type="GO" id="GO:0003677">
    <property type="term" value="F:DNA binding"/>
    <property type="evidence" value="ECO:0007669"/>
    <property type="project" value="UniProtKB-KW"/>
</dbReference>
<protein>
    <recommendedName>
        <fullName evidence="2">Endonuclease NucS C-terminal domain-containing protein</fullName>
    </recommendedName>
</protein>
<feature type="domain" description="Endonuclease NucS C-terminal" evidence="2">
    <location>
        <begin position="290"/>
        <end position="349"/>
    </location>
</feature>
<evidence type="ECO:0000313" key="3">
    <source>
        <dbReference type="EMBL" id="OGF82902.1"/>
    </source>
</evidence>
<proteinExistence type="predicted"/>
<evidence type="ECO:0000313" key="4">
    <source>
        <dbReference type="Proteomes" id="UP000178046"/>
    </source>
</evidence>
<dbReference type="Pfam" id="PF01939">
    <property type="entry name" value="NucS_C"/>
    <property type="match status" value="1"/>
</dbReference>
<sequence length="379" mass="43532">MDKETIQRLFSEYLNTYDEAQHRQVWFEYSKIFQEFWKSKIMAYGKIPIPEADYDQIIKMIDAKARGFNSKTDEAIAIVGLRQGTWYRIFNDLKEKESIRTTLDKIFKSDDELELIALIDRLQKENADNKNGLTGKSANALDALLFINKPDNFISCVSLSHRIQIMESFGFDLAKDFSSYGEQVIGSNQRIIDGFREKFGIGAWPRTISTFLYAVSQIKSSWYKAEIVPGETVLPSEEQDTENESEFVLEKHLEDFLVGNWESTELGKNYELFEDEGGTSQQYPTEGRDRIDILVKDKKDGSFVVIELKKGQTNDDTVGQLARYMGWVKKHKANGKKVNGIIIARSNDPRLRNALEVVPNTKLLLYRVNFSLIQPIDQG</sequence>
<dbReference type="AlphaFoldDB" id="A0A1F5X4R6"/>
<comment type="caution">
    <text evidence="3">The sequence shown here is derived from an EMBL/GenBank/DDBJ whole genome shotgun (WGS) entry which is preliminary data.</text>
</comment>
<reference evidence="3 4" key="1">
    <citation type="journal article" date="2016" name="Nat. Commun.">
        <title>Thousands of microbial genomes shed light on interconnected biogeochemical processes in an aquifer system.</title>
        <authorList>
            <person name="Anantharaman K."/>
            <person name="Brown C.T."/>
            <person name="Hug L.A."/>
            <person name="Sharon I."/>
            <person name="Castelle C.J."/>
            <person name="Probst A.J."/>
            <person name="Thomas B.C."/>
            <person name="Singh A."/>
            <person name="Wilkins M.J."/>
            <person name="Karaoz U."/>
            <person name="Brodie E.L."/>
            <person name="Williams K.H."/>
            <person name="Hubbard S.S."/>
            <person name="Banfield J.F."/>
        </authorList>
    </citation>
    <scope>NUCLEOTIDE SEQUENCE [LARGE SCALE GENOMIC DNA]</scope>
</reference>
<organism evidence="3 4">
    <name type="scientific">Candidatus Giovannonibacteria bacterium RIFCSPLOWO2_01_FULL_44_16</name>
    <dbReference type="NCBI Taxonomy" id="1798348"/>
    <lineage>
        <taxon>Bacteria</taxon>
        <taxon>Candidatus Giovannoniibacteriota</taxon>
    </lineage>
</organism>
<dbReference type="Gene3D" id="3.40.1350.10">
    <property type="match status" value="1"/>
</dbReference>
<evidence type="ECO:0000256" key="1">
    <source>
        <dbReference type="ARBA" id="ARBA00023125"/>
    </source>
</evidence>
<evidence type="ECO:0000259" key="2">
    <source>
        <dbReference type="Pfam" id="PF01939"/>
    </source>
</evidence>
<name>A0A1F5X4R6_9BACT</name>
<dbReference type="CDD" id="cd22341">
    <property type="entry name" value="NucS-like"/>
    <property type="match status" value="1"/>
</dbReference>
<dbReference type="GO" id="GO:0004519">
    <property type="term" value="F:endonuclease activity"/>
    <property type="evidence" value="ECO:0007669"/>
    <property type="project" value="InterPro"/>
</dbReference>
<dbReference type="Proteomes" id="UP000178046">
    <property type="component" value="Unassembled WGS sequence"/>
</dbReference>